<evidence type="ECO:0000313" key="2">
    <source>
        <dbReference type="Proteomes" id="UP000652761"/>
    </source>
</evidence>
<keyword evidence="2" id="KW-1185">Reference proteome</keyword>
<dbReference type="PANTHER" id="PTHR47125">
    <property type="entry name" value="ADENINE NUCLEOTIDE ALPHA HYDROLASES-LIKE SUPERFAMILY PROTEIN"/>
    <property type="match status" value="1"/>
</dbReference>
<proteinExistence type="predicted"/>
<sequence>MAVTAVARGGVAWLDGRGDHADDRTRQRWGFHGMTEEEMAPMTGRGSDNSICSVHVLLLMSSLDGVFRCLFRGSEEQDFVEQCINKTDFLTLAARKQIGGIGVHLVSSRWHKNF</sequence>
<dbReference type="Proteomes" id="UP000652761">
    <property type="component" value="Unassembled WGS sequence"/>
</dbReference>
<protein>
    <submittedName>
        <fullName evidence="1">Uncharacterized protein</fullName>
    </submittedName>
</protein>
<reference evidence="1" key="1">
    <citation type="submission" date="2017-07" db="EMBL/GenBank/DDBJ databases">
        <title>Taro Niue Genome Assembly and Annotation.</title>
        <authorList>
            <person name="Atibalentja N."/>
            <person name="Keating K."/>
            <person name="Fields C.J."/>
        </authorList>
    </citation>
    <scope>NUCLEOTIDE SEQUENCE</scope>
    <source>
        <strain evidence="1">Niue_2</strain>
        <tissue evidence="1">Leaf</tissue>
    </source>
</reference>
<name>A0A843XTD0_COLES</name>
<accession>A0A843XTD0</accession>
<organism evidence="1 2">
    <name type="scientific">Colocasia esculenta</name>
    <name type="common">Wild taro</name>
    <name type="synonym">Arum esculentum</name>
    <dbReference type="NCBI Taxonomy" id="4460"/>
    <lineage>
        <taxon>Eukaryota</taxon>
        <taxon>Viridiplantae</taxon>
        <taxon>Streptophyta</taxon>
        <taxon>Embryophyta</taxon>
        <taxon>Tracheophyta</taxon>
        <taxon>Spermatophyta</taxon>
        <taxon>Magnoliopsida</taxon>
        <taxon>Liliopsida</taxon>
        <taxon>Araceae</taxon>
        <taxon>Aroideae</taxon>
        <taxon>Colocasieae</taxon>
        <taxon>Colocasia</taxon>
    </lineage>
</organism>
<dbReference type="PANTHER" id="PTHR47125:SF2">
    <property type="entry name" value="ADENINE NUCLEOTIDE ALPHA HYDROLASES-LIKE SUPERFAMILY PROTEIN"/>
    <property type="match status" value="1"/>
</dbReference>
<gene>
    <name evidence="1" type="ORF">Taro_056227</name>
</gene>
<evidence type="ECO:0000313" key="1">
    <source>
        <dbReference type="EMBL" id="MQM23164.1"/>
    </source>
</evidence>
<dbReference type="AlphaFoldDB" id="A0A843XTD0"/>
<comment type="caution">
    <text evidence="1">The sequence shown here is derived from an EMBL/GenBank/DDBJ whole genome shotgun (WGS) entry which is preliminary data.</text>
</comment>
<dbReference type="EMBL" id="NMUH01015265">
    <property type="protein sequence ID" value="MQM23164.1"/>
    <property type="molecule type" value="Genomic_DNA"/>
</dbReference>